<dbReference type="NCBIfam" id="NF003013">
    <property type="entry name" value="PRK03846.1"/>
    <property type="match status" value="1"/>
</dbReference>
<dbReference type="CDD" id="cd02027">
    <property type="entry name" value="APSK"/>
    <property type="match status" value="1"/>
</dbReference>
<comment type="similarity">
    <text evidence="4 14 15">Belongs to the APS kinase family.</text>
</comment>
<evidence type="ECO:0000256" key="7">
    <source>
        <dbReference type="ARBA" id="ARBA00022679"/>
    </source>
</evidence>
<evidence type="ECO:0000256" key="6">
    <source>
        <dbReference type="ARBA" id="ARBA00018163"/>
    </source>
</evidence>
<evidence type="ECO:0000256" key="8">
    <source>
        <dbReference type="ARBA" id="ARBA00022741"/>
    </source>
</evidence>
<evidence type="ECO:0000256" key="2">
    <source>
        <dbReference type="ARBA" id="ARBA00002632"/>
    </source>
</evidence>
<keyword evidence="7 14" id="KW-0808">Transferase</keyword>
<evidence type="ECO:0000313" key="18">
    <source>
        <dbReference type="Proteomes" id="UP000050381"/>
    </source>
</evidence>
<dbReference type="InterPro" id="IPR027417">
    <property type="entry name" value="P-loop_NTPase"/>
</dbReference>
<evidence type="ECO:0000256" key="13">
    <source>
        <dbReference type="ARBA" id="ARBA00031464"/>
    </source>
</evidence>
<dbReference type="EC" id="2.7.1.25" evidence="5 14"/>
<keyword evidence="14" id="KW-0597">Phosphoprotein</keyword>
<evidence type="ECO:0000256" key="4">
    <source>
        <dbReference type="ARBA" id="ARBA00007008"/>
    </source>
</evidence>
<evidence type="ECO:0000259" key="16">
    <source>
        <dbReference type="Pfam" id="PF01583"/>
    </source>
</evidence>
<evidence type="ECO:0000313" key="17">
    <source>
        <dbReference type="EMBL" id="KPW98491.1"/>
    </source>
</evidence>
<feature type="domain" description="APS kinase" evidence="16">
    <location>
        <begin position="24"/>
        <end position="172"/>
    </location>
</feature>
<name>A0A0P9QKC3_PSESX</name>
<dbReference type="GeneID" id="73737927"/>
<evidence type="ECO:0000256" key="1">
    <source>
        <dbReference type="ARBA" id="ARBA00001823"/>
    </source>
</evidence>
<comment type="pathway">
    <text evidence="3 14 15">Sulfur metabolism; hydrogen sulfide biosynthesis; sulfite from sulfate: step 2/3.</text>
</comment>
<dbReference type="GO" id="GO:0004020">
    <property type="term" value="F:adenylylsulfate kinase activity"/>
    <property type="evidence" value="ECO:0007669"/>
    <property type="project" value="UniProtKB-UniRule"/>
</dbReference>
<dbReference type="UniPathway" id="UPA00140">
    <property type="reaction ID" value="UER00205"/>
</dbReference>
<dbReference type="PATRIC" id="fig|264450.4.peg.2361"/>
<evidence type="ECO:0000256" key="11">
    <source>
        <dbReference type="ARBA" id="ARBA00029724"/>
    </source>
</evidence>
<comment type="catalytic activity">
    <reaction evidence="1 14 15">
        <text>adenosine 5'-phosphosulfate + ATP = 3'-phosphoadenylyl sulfate + ADP + H(+)</text>
        <dbReference type="Rhea" id="RHEA:24152"/>
        <dbReference type="ChEBI" id="CHEBI:15378"/>
        <dbReference type="ChEBI" id="CHEBI:30616"/>
        <dbReference type="ChEBI" id="CHEBI:58243"/>
        <dbReference type="ChEBI" id="CHEBI:58339"/>
        <dbReference type="ChEBI" id="CHEBI:456216"/>
        <dbReference type="EC" id="2.7.1.25"/>
    </reaction>
</comment>
<proteinExistence type="inferred from homology"/>
<dbReference type="HAMAP" id="MF_00065">
    <property type="entry name" value="Adenylyl_sulf_kinase"/>
    <property type="match status" value="1"/>
</dbReference>
<dbReference type="GO" id="GO:0005524">
    <property type="term" value="F:ATP binding"/>
    <property type="evidence" value="ECO:0007669"/>
    <property type="project" value="UniProtKB-UniRule"/>
</dbReference>
<dbReference type="Proteomes" id="UP000050381">
    <property type="component" value="Unassembled WGS sequence"/>
</dbReference>
<sequence>MSNIVWTHHFISTAQREQKQKHRSGVFWFTGLSGAGKTTLAMLLEKTLFDMHKNICVLDGDNVRLGINKDLGFSSDDRSENIRRAAELSKIMARQGCIVIVSLISPAAHDRQLAREIIGENFFEVFINAGLDVCIDRDTKGLYAKALKGEIEGFTGVGSPYDVPLLPDLVVNTAEISIEESNNLLLDFILSRTVGALSC</sequence>
<comment type="caution">
    <text evidence="17">The sequence shown here is derived from an EMBL/GenBank/DDBJ whole genome shotgun (WGS) entry which is preliminary data.</text>
</comment>
<dbReference type="EMBL" id="LJQD01000107">
    <property type="protein sequence ID" value="KPW98491.1"/>
    <property type="molecule type" value="Genomic_DNA"/>
</dbReference>
<dbReference type="NCBIfam" id="TIGR00455">
    <property type="entry name" value="apsK"/>
    <property type="match status" value="1"/>
</dbReference>
<comment type="function">
    <text evidence="2 14 15">Catalyzes the synthesis of activated sulfate.</text>
</comment>
<evidence type="ECO:0000256" key="14">
    <source>
        <dbReference type="HAMAP-Rule" id="MF_00065"/>
    </source>
</evidence>
<dbReference type="RefSeq" id="WP_057431038.1">
    <property type="nucleotide sequence ID" value="NZ_LIIH01000106.1"/>
</dbReference>
<feature type="active site" description="Phosphoserine intermediate" evidence="14">
    <location>
        <position position="105"/>
    </location>
</feature>
<evidence type="ECO:0000256" key="12">
    <source>
        <dbReference type="ARBA" id="ARBA00031393"/>
    </source>
</evidence>
<evidence type="ECO:0000256" key="9">
    <source>
        <dbReference type="ARBA" id="ARBA00022777"/>
    </source>
</evidence>
<dbReference type="InterPro" id="IPR059117">
    <property type="entry name" value="APS_kinase_dom"/>
</dbReference>
<dbReference type="Gene3D" id="3.40.50.300">
    <property type="entry name" value="P-loop containing nucleotide triphosphate hydrolases"/>
    <property type="match status" value="1"/>
</dbReference>
<dbReference type="Pfam" id="PF01583">
    <property type="entry name" value="APS_kinase"/>
    <property type="match status" value="1"/>
</dbReference>
<evidence type="ECO:0000256" key="3">
    <source>
        <dbReference type="ARBA" id="ARBA00004806"/>
    </source>
</evidence>
<keyword evidence="9 14" id="KW-0418">Kinase</keyword>
<dbReference type="SUPFAM" id="SSF52540">
    <property type="entry name" value="P-loop containing nucleoside triphosphate hydrolases"/>
    <property type="match status" value="1"/>
</dbReference>
<feature type="binding site" evidence="14">
    <location>
        <begin position="31"/>
        <end position="38"/>
    </location>
    <ligand>
        <name>ATP</name>
        <dbReference type="ChEBI" id="CHEBI:30616"/>
    </ligand>
</feature>
<dbReference type="PANTHER" id="PTHR11055:SF63">
    <property type="entry name" value="ADENYLYL-SULFATE KINASE 1, CHLOROPLASTIC"/>
    <property type="match status" value="1"/>
</dbReference>
<evidence type="ECO:0000256" key="5">
    <source>
        <dbReference type="ARBA" id="ARBA00012121"/>
    </source>
</evidence>
<dbReference type="PANTHER" id="PTHR11055">
    <property type="entry name" value="BIFUNCTIONAL 3'-PHOSPHOADENOSINE 5'-PHOSPHOSULFATE SYNTHASE"/>
    <property type="match status" value="1"/>
</dbReference>
<dbReference type="InterPro" id="IPR002891">
    <property type="entry name" value="APS"/>
</dbReference>
<keyword evidence="8 14" id="KW-0547">Nucleotide-binding</keyword>
<gene>
    <name evidence="14" type="primary">cysC</name>
    <name evidence="17" type="ORF">ALO79_01942</name>
</gene>
<protein>
    <recommendedName>
        <fullName evidence="6 14">Adenylyl-sulfate kinase</fullName>
        <ecNumber evidence="5 14">2.7.1.25</ecNumber>
    </recommendedName>
    <alternativeName>
        <fullName evidence="12 14">APS kinase</fullName>
    </alternativeName>
    <alternativeName>
        <fullName evidence="13 14">ATP adenosine-5'-phosphosulfate 3'-phosphotransferase</fullName>
    </alternativeName>
    <alternativeName>
        <fullName evidence="11 14">Adenosine-5'-phosphosulfate kinase</fullName>
    </alternativeName>
</protein>
<organism evidence="17 18">
    <name type="scientific">Pseudomonas syringae pv. castaneae</name>
    <dbReference type="NCBI Taxonomy" id="264450"/>
    <lineage>
        <taxon>Bacteria</taxon>
        <taxon>Pseudomonadati</taxon>
        <taxon>Pseudomonadota</taxon>
        <taxon>Gammaproteobacteria</taxon>
        <taxon>Pseudomonadales</taxon>
        <taxon>Pseudomonadaceae</taxon>
        <taxon>Pseudomonas</taxon>
        <taxon>Pseudomonas syringae</taxon>
    </lineage>
</organism>
<reference evidence="17 18" key="1">
    <citation type="submission" date="2015-09" db="EMBL/GenBank/DDBJ databases">
        <title>Genome announcement of multiple Pseudomonas syringae strains.</title>
        <authorList>
            <person name="Thakur S."/>
            <person name="Wang P.W."/>
            <person name="Gong Y."/>
            <person name="Weir B.S."/>
            <person name="Guttman D.S."/>
        </authorList>
    </citation>
    <scope>NUCLEOTIDE SEQUENCE [LARGE SCALE GENOMIC DNA]</scope>
    <source>
        <strain evidence="17 18">ICMP9419</strain>
    </source>
</reference>
<dbReference type="GO" id="GO:0000103">
    <property type="term" value="P:sulfate assimilation"/>
    <property type="evidence" value="ECO:0007669"/>
    <property type="project" value="UniProtKB-UniRule"/>
</dbReference>
<keyword evidence="10 14" id="KW-0067">ATP-binding</keyword>
<evidence type="ECO:0000256" key="10">
    <source>
        <dbReference type="ARBA" id="ARBA00022840"/>
    </source>
</evidence>
<accession>A0A0P9QKC3</accession>
<dbReference type="AlphaFoldDB" id="A0A0P9QKC3"/>
<dbReference type="GO" id="GO:0070814">
    <property type="term" value="P:hydrogen sulfide biosynthetic process"/>
    <property type="evidence" value="ECO:0007669"/>
    <property type="project" value="UniProtKB-UniRule"/>
</dbReference>
<evidence type="ECO:0000256" key="15">
    <source>
        <dbReference type="RuleBase" id="RU004347"/>
    </source>
</evidence>